<feature type="domain" description="PIN" evidence="9">
    <location>
        <begin position="2"/>
        <end position="124"/>
    </location>
</feature>
<dbReference type="Proteomes" id="UP000533641">
    <property type="component" value="Unassembled WGS sequence"/>
</dbReference>
<evidence type="ECO:0000256" key="5">
    <source>
        <dbReference type="ARBA" id="ARBA00022801"/>
    </source>
</evidence>
<proteinExistence type="inferred from homology"/>
<evidence type="ECO:0000256" key="4">
    <source>
        <dbReference type="ARBA" id="ARBA00022723"/>
    </source>
</evidence>
<evidence type="ECO:0000256" key="3">
    <source>
        <dbReference type="ARBA" id="ARBA00022722"/>
    </source>
</evidence>
<gene>
    <name evidence="8" type="primary">vapC</name>
    <name evidence="10" type="ORF">GGE12_005241</name>
</gene>
<reference evidence="10 11" key="1">
    <citation type="submission" date="2020-08" db="EMBL/GenBank/DDBJ databases">
        <title>Genomic Encyclopedia of Type Strains, Phase IV (KMG-V): Genome sequencing to study the core and pangenomes of soil and plant-associated prokaryotes.</title>
        <authorList>
            <person name="Whitman W."/>
        </authorList>
    </citation>
    <scope>NUCLEOTIDE SEQUENCE [LARGE SCALE GENOMIC DNA]</scope>
    <source>
        <strain evidence="10 11">SEMIA 402</strain>
    </source>
</reference>
<dbReference type="GO" id="GO:0000287">
    <property type="term" value="F:magnesium ion binding"/>
    <property type="evidence" value="ECO:0007669"/>
    <property type="project" value="UniProtKB-UniRule"/>
</dbReference>
<dbReference type="EMBL" id="JACIGM010000013">
    <property type="protein sequence ID" value="MBB4277434.1"/>
    <property type="molecule type" value="Genomic_DNA"/>
</dbReference>
<dbReference type="EC" id="3.1.-.-" evidence="8"/>
<organism evidence="10 11">
    <name type="scientific">Rhizobium mongolense</name>
    <dbReference type="NCBI Taxonomy" id="57676"/>
    <lineage>
        <taxon>Bacteria</taxon>
        <taxon>Pseudomonadati</taxon>
        <taxon>Pseudomonadota</taxon>
        <taxon>Alphaproteobacteria</taxon>
        <taxon>Hyphomicrobiales</taxon>
        <taxon>Rhizobiaceae</taxon>
        <taxon>Rhizobium/Agrobacterium group</taxon>
        <taxon>Rhizobium</taxon>
    </lineage>
</organism>
<keyword evidence="2 8" id="KW-1277">Toxin-antitoxin system</keyword>
<feature type="binding site" evidence="8">
    <location>
        <position position="5"/>
    </location>
    <ligand>
        <name>Mg(2+)</name>
        <dbReference type="ChEBI" id="CHEBI:18420"/>
    </ligand>
</feature>
<evidence type="ECO:0000256" key="7">
    <source>
        <dbReference type="ARBA" id="ARBA00038093"/>
    </source>
</evidence>
<name>A0A7W6RRP7_9HYPH</name>
<dbReference type="Gene3D" id="3.40.50.1010">
    <property type="entry name" value="5'-nuclease"/>
    <property type="match status" value="1"/>
</dbReference>
<dbReference type="HAMAP" id="MF_00265">
    <property type="entry name" value="VapC_Nob1"/>
    <property type="match status" value="1"/>
</dbReference>
<dbReference type="AlphaFoldDB" id="A0A7W6RRP7"/>
<dbReference type="GO" id="GO:0090729">
    <property type="term" value="F:toxin activity"/>
    <property type="evidence" value="ECO:0007669"/>
    <property type="project" value="UniProtKB-KW"/>
</dbReference>
<dbReference type="CDD" id="cd09871">
    <property type="entry name" value="PIN_MtVapC28-VapC30-like"/>
    <property type="match status" value="1"/>
</dbReference>
<comment type="function">
    <text evidence="8">Toxic component of a toxin-antitoxin (TA) system. An RNase.</text>
</comment>
<protein>
    <recommendedName>
        <fullName evidence="8">Ribonuclease VapC</fullName>
        <shortName evidence="8">RNase VapC</shortName>
        <ecNumber evidence="8">3.1.-.-</ecNumber>
    </recommendedName>
    <alternativeName>
        <fullName evidence="8">Toxin VapC</fullName>
    </alternativeName>
</protein>
<dbReference type="Pfam" id="PF01850">
    <property type="entry name" value="PIN"/>
    <property type="match status" value="1"/>
</dbReference>
<keyword evidence="3 8" id="KW-0540">Nuclease</keyword>
<accession>A0A7W6RRP7</accession>
<dbReference type="InterPro" id="IPR050556">
    <property type="entry name" value="Type_II_TA_system_RNase"/>
</dbReference>
<dbReference type="SUPFAM" id="SSF88723">
    <property type="entry name" value="PIN domain-like"/>
    <property type="match status" value="1"/>
</dbReference>
<dbReference type="InterPro" id="IPR002716">
    <property type="entry name" value="PIN_dom"/>
</dbReference>
<keyword evidence="4 8" id="KW-0479">Metal-binding</keyword>
<evidence type="ECO:0000256" key="1">
    <source>
        <dbReference type="ARBA" id="ARBA00001946"/>
    </source>
</evidence>
<dbReference type="PANTHER" id="PTHR33653:SF1">
    <property type="entry name" value="RIBONUCLEASE VAPC2"/>
    <property type="match status" value="1"/>
</dbReference>
<evidence type="ECO:0000256" key="2">
    <source>
        <dbReference type="ARBA" id="ARBA00022649"/>
    </source>
</evidence>
<comment type="caution">
    <text evidence="10">The sequence shown here is derived from an EMBL/GenBank/DDBJ whole genome shotgun (WGS) entry which is preliminary data.</text>
</comment>
<comment type="cofactor">
    <cofactor evidence="1 8">
        <name>Mg(2+)</name>
        <dbReference type="ChEBI" id="CHEBI:18420"/>
    </cofactor>
</comment>
<dbReference type="RefSeq" id="WP_183927980.1">
    <property type="nucleotide sequence ID" value="NZ_JACIGM010000013.1"/>
</dbReference>
<dbReference type="GO" id="GO:0016787">
    <property type="term" value="F:hydrolase activity"/>
    <property type="evidence" value="ECO:0007669"/>
    <property type="project" value="UniProtKB-KW"/>
</dbReference>
<dbReference type="InterPro" id="IPR022907">
    <property type="entry name" value="VapC_family"/>
</dbReference>
<evidence type="ECO:0000259" key="9">
    <source>
        <dbReference type="Pfam" id="PF01850"/>
    </source>
</evidence>
<keyword evidence="6 8" id="KW-0460">Magnesium</keyword>
<keyword evidence="5 8" id="KW-0378">Hydrolase</keyword>
<keyword evidence="8" id="KW-0800">Toxin</keyword>
<comment type="similarity">
    <text evidence="7 8">Belongs to the PINc/VapC protein family.</text>
</comment>
<evidence type="ECO:0000256" key="8">
    <source>
        <dbReference type="HAMAP-Rule" id="MF_00265"/>
    </source>
</evidence>
<evidence type="ECO:0000313" key="10">
    <source>
        <dbReference type="EMBL" id="MBB4277434.1"/>
    </source>
</evidence>
<feature type="binding site" evidence="8">
    <location>
        <position position="99"/>
    </location>
    <ligand>
        <name>Mg(2+)</name>
        <dbReference type="ChEBI" id="CHEBI:18420"/>
    </ligand>
</feature>
<evidence type="ECO:0000256" key="6">
    <source>
        <dbReference type="ARBA" id="ARBA00022842"/>
    </source>
</evidence>
<dbReference type="GO" id="GO:0004540">
    <property type="term" value="F:RNA nuclease activity"/>
    <property type="evidence" value="ECO:0007669"/>
    <property type="project" value="InterPro"/>
</dbReference>
<dbReference type="InterPro" id="IPR029060">
    <property type="entry name" value="PIN-like_dom_sf"/>
</dbReference>
<sequence>MIAVDTSVILAIALNEPEADLFRPVVGREPIVIGWPTLLEIRLVLSGKGFPNAAAIVARLAETPNVTAIAFDEKHYYAAETAFERFGKGRHAAALNMGDCFSYAVATVAKTPLLFKGNDFGKTDVKSHSASASP</sequence>
<evidence type="ECO:0000313" key="11">
    <source>
        <dbReference type="Proteomes" id="UP000533641"/>
    </source>
</evidence>
<dbReference type="PANTHER" id="PTHR33653">
    <property type="entry name" value="RIBONUCLEASE VAPC2"/>
    <property type="match status" value="1"/>
</dbReference>